<keyword evidence="2" id="KW-1185">Reference proteome</keyword>
<dbReference type="EMBL" id="CAJVQC010130178">
    <property type="protein sequence ID" value="CAG8841392.1"/>
    <property type="molecule type" value="Genomic_DNA"/>
</dbReference>
<proteinExistence type="predicted"/>
<name>A0ACA9SJF6_9GLOM</name>
<feature type="non-terminal residue" evidence="1">
    <location>
        <position position="92"/>
    </location>
</feature>
<feature type="non-terminal residue" evidence="1">
    <location>
        <position position="1"/>
    </location>
</feature>
<reference evidence="1" key="1">
    <citation type="submission" date="2021-06" db="EMBL/GenBank/DDBJ databases">
        <authorList>
            <person name="Kallberg Y."/>
            <person name="Tangrot J."/>
            <person name="Rosling A."/>
        </authorList>
    </citation>
    <scope>NUCLEOTIDE SEQUENCE</scope>
    <source>
        <strain evidence="1">MA461A</strain>
    </source>
</reference>
<accession>A0ACA9SJF6</accession>
<organism evidence="1 2">
    <name type="scientific">Racocetra persica</name>
    <dbReference type="NCBI Taxonomy" id="160502"/>
    <lineage>
        <taxon>Eukaryota</taxon>
        <taxon>Fungi</taxon>
        <taxon>Fungi incertae sedis</taxon>
        <taxon>Mucoromycota</taxon>
        <taxon>Glomeromycotina</taxon>
        <taxon>Glomeromycetes</taxon>
        <taxon>Diversisporales</taxon>
        <taxon>Gigasporaceae</taxon>
        <taxon>Racocetra</taxon>
    </lineage>
</organism>
<sequence>IAEKDLKEKELQNKIKDAVDFCYAVFNDKENEEFNKEKLEKIISVLNNEDGIFIRGAIPGQCELRKSEEIETFIKQKNQEAVEELIKANNQS</sequence>
<dbReference type="Proteomes" id="UP000789920">
    <property type="component" value="Unassembled WGS sequence"/>
</dbReference>
<evidence type="ECO:0000313" key="2">
    <source>
        <dbReference type="Proteomes" id="UP000789920"/>
    </source>
</evidence>
<comment type="caution">
    <text evidence="1">The sequence shown here is derived from an EMBL/GenBank/DDBJ whole genome shotgun (WGS) entry which is preliminary data.</text>
</comment>
<protein>
    <submittedName>
        <fullName evidence="1">26350_t:CDS:1</fullName>
    </submittedName>
</protein>
<evidence type="ECO:0000313" key="1">
    <source>
        <dbReference type="EMBL" id="CAG8841392.1"/>
    </source>
</evidence>
<gene>
    <name evidence="1" type="ORF">RPERSI_LOCUS31853</name>
</gene>